<name>A0ABV6DAE0_9HYPH</name>
<dbReference type="InterPro" id="IPR016181">
    <property type="entry name" value="Acyl_CoA_acyltransferase"/>
</dbReference>
<keyword evidence="3" id="KW-1185">Reference proteome</keyword>
<protein>
    <submittedName>
        <fullName evidence="2">GNAT family N-acetyltransferase</fullName>
        <ecNumber evidence="2">2.3.-.-</ecNumber>
    </submittedName>
</protein>
<sequence>MTALRFAPVTADTWADFEALFESPGAPKYCWCMAWRDMPDRQAASNAERKQALKSLVDAGTPVGLLAYAGDEPVAWCSVAPRNSLRRLSPWQDEAERDVWAIVCFFIRRDHRRQGLASRLLDAAVEHAFACGAQAVEASPVDPDSPSYRFMGFRTMYARRGFREIGMAGSRRHVVRLEREQRA</sequence>
<dbReference type="EC" id="2.3.-.-" evidence="2"/>
<dbReference type="InterPro" id="IPR000182">
    <property type="entry name" value="GNAT_dom"/>
</dbReference>
<dbReference type="SUPFAM" id="SSF55729">
    <property type="entry name" value="Acyl-CoA N-acyltransferases (Nat)"/>
    <property type="match status" value="1"/>
</dbReference>
<evidence type="ECO:0000313" key="3">
    <source>
        <dbReference type="Proteomes" id="UP001589755"/>
    </source>
</evidence>
<dbReference type="Pfam" id="PF00583">
    <property type="entry name" value="Acetyltransf_1"/>
    <property type="match status" value="1"/>
</dbReference>
<dbReference type="CDD" id="cd04301">
    <property type="entry name" value="NAT_SF"/>
    <property type="match status" value="1"/>
</dbReference>
<reference evidence="2 3" key="1">
    <citation type="submission" date="2024-09" db="EMBL/GenBank/DDBJ databases">
        <authorList>
            <person name="Sun Q."/>
            <person name="Mori K."/>
        </authorList>
    </citation>
    <scope>NUCLEOTIDE SEQUENCE [LARGE SCALE GENOMIC DNA]</scope>
    <source>
        <strain evidence="2 3">CCM 8543</strain>
    </source>
</reference>
<evidence type="ECO:0000259" key="1">
    <source>
        <dbReference type="PROSITE" id="PS51186"/>
    </source>
</evidence>
<gene>
    <name evidence="2" type="ORF">ACFFJ2_14470</name>
</gene>
<accession>A0ABV6DAE0</accession>
<keyword evidence="2" id="KW-0012">Acyltransferase</keyword>
<dbReference type="PROSITE" id="PS51186">
    <property type="entry name" value="GNAT"/>
    <property type="match status" value="1"/>
</dbReference>
<dbReference type="RefSeq" id="WP_261522366.1">
    <property type="nucleotide sequence ID" value="NZ_JAODNW010000025.1"/>
</dbReference>
<dbReference type="GO" id="GO:0016746">
    <property type="term" value="F:acyltransferase activity"/>
    <property type="evidence" value="ECO:0007669"/>
    <property type="project" value="UniProtKB-KW"/>
</dbReference>
<comment type="caution">
    <text evidence="2">The sequence shown here is derived from an EMBL/GenBank/DDBJ whole genome shotgun (WGS) entry which is preliminary data.</text>
</comment>
<organism evidence="2 3">
    <name type="scientific">Chelativorans intermedius</name>
    <dbReference type="NCBI Taxonomy" id="515947"/>
    <lineage>
        <taxon>Bacteria</taxon>
        <taxon>Pseudomonadati</taxon>
        <taxon>Pseudomonadota</taxon>
        <taxon>Alphaproteobacteria</taxon>
        <taxon>Hyphomicrobiales</taxon>
        <taxon>Phyllobacteriaceae</taxon>
        <taxon>Chelativorans</taxon>
    </lineage>
</organism>
<dbReference type="EMBL" id="JBHLXD010000025">
    <property type="protein sequence ID" value="MFC0209608.1"/>
    <property type="molecule type" value="Genomic_DNA"/>
</dbReference>
<dbReference type="Proteomes" id="UP001589755">
    <property type="component" value="Unassembled WGS sequence"/>
</dbReference>
<feature type="domain" description="N-acetyltransferase" evidence="1">
    <location>
        <begin position="4"/>
        <end position="182"/>
    </location>
</feature>
<keyword evidence="2" id="KW-0808">Transferase</keyword>
<proteinExistence type="predicted"/>
<dbReference type="Gene3D" id="3.40.630.30">
    <property type="match status" value="1"/>
</dbReference>
<evidence type="ECO:0000313" key="2">
    <source>
        <dbReference type="EMBL" id="MFC0209608.1"/>
    </source>
</evidence>